<feature type="domain" description="Anthranilate synthase component I N-terminal" evidence="8">
    <location>
        <begin position="240"/>
        <end position="351"/>
    </location>
</feature>
<organism evidence="9 10">
    <name type="scientific">Corynebacterium incognita</name>
    <dbReference type="NCBI Taxonomy" id="2754725"/>
    <lineage>
        <taxon>Bacteria</taxon>
        <taxon>Bacillati</taxon>
        <taxon>Actinomycetota</taxon>
        <taxon>Actinomycetes</taxon>
        <taxon>Mycobacteriales</taxon>
        <taxon>Corynebacteriaceae</taxon>
        <taxon>Corynebacterium</taxon>
    </lineage>
</organism>
<feature type="domain" description="Glutamine amidotransferase" evidence="6">
    <location>
        <begin position="4"/>
        <end position="201"/>
    </location>
</feature>
<feature type="compositionally biased region" description="Low complexity" evidence="5">
    <location>
        <begin position="392"/>
        <end position="408"/>
    </location>
</feature>
<dbReference type="NCBIfam" id="TIGR00566">
    <property type="entry name" value="trpG_papA"/>
    <property type="match status" value="1"/>
</dbReference>
<dbReference type="SUPFAM" id="SSF52317">
    <property type="entry name" value="Class I glutamine amidotransferase-like"/>
    <property type="match status" value="1"/>
</dbReference>
<dbReference type="GO" id="GO:0046820">
    <property type="term" value="F:4-amino-4-deoxychorismate synthase activity"/>
    <property type="evidence" value="ECO:0007669"/>
    <property type="project" value="UniProtKB-EC"/>
</dbReference>
<dbReference type="Gene3D" id="3.40.50.880">
    <property type="match status" value="1"/>
</dbReference>
<dbReference type="PRINTS" id="PR00096">
    <property type="entry name" value="GATASE"/>
</dbReference>
<evidence type="ECO:0000259" key="8">
    <source>
        <dbReference type="Pfam" id="PF04715"/>
    </source>
</evidence>
<dbReference type="PROSITE" id="PS51273">
    <property type="entry name" value="GATASE_TYPE_1"/>
    <property type="match status" value="1"/>
</dbReference>
<dbReference type="CDD" id="cd01743">
    <property type="entry name" value="GATase1_Anthranilate_Synthase"/>
    <property type="match status" value="1"/>
</dbReference>
<sequence length="685" mass="73867">MRVLIVDNHDSFTHNLAAYLHEITGRRPSVVPHDAWDTSDAADVAARLAGFDAVVISPGPGTPSNPDDLGLSAQVIELYDGPVLGVCLGHQAMVQLGGGTVDRAPEPVHGRRSQIVHDGTGLFAGIPSPYEVVRYHSLVAWKVPEHLTVTARLECAGETEGHAAAGLVMAVADKSRPRWGVQFHPESIGDGHGMILLRNFLDLAVQWHRGRGRDELYVHEEVTYAQADLSRLMEGALRGNAFWLDSSADEGYSILGDDSGTVGECWDYRVGEQGPGFFSQLEERWTRKRTSPLTPPPVPGCDFAFGWVGYLGYELKGETEGHVAHTSPTPDAQLVYCERAIIVDHAARTAHVVALRGDTREGNNAENARWVRDTAAAVRECMTHTSAPGHTRASASARADSARGDSAGEAPDRWTQVHDKQAYLERIARAQELIEAGETYEVCLTNRLELPAPADVLATYRTLRGANPSPRAGYLDFGEVTLLSTSPECFMQLSPEGLITSRPIKGTRPRSGESAADAAAREDLRTSEKDQAENLMIVDLVRHDIAKVADEVNVPALFAVEEYATVYQLVSTVCGRLRPEETPASAIAALFPAGSMTGAPKERTLGIIDELEGTHRGAYSGAFGYISRNGAVDFSMTIRSLVVHGDRATYGSGGAIIALSDPEAEYAETMTKAAPLRNLLRGPGA</sequence>
<evidence type="ECO:0000256" key="4">
    <source>
        <dbReference type="ARBA" id="ARBA00022962"/>
    </source>
</evidence>
<evidence type="ECO:0000259" key="7">
    <source>
        <dbReference type="Pfam" id="PF00425"/>
    </source>
</evidence>
<dbReference type="EMBL" id="CP059404">
    <property type="protein sequence ID" value="QNE90611.1"/>
    <property type="molecule type" value="Genomic_DNA"/>
</dbReference>
<feature type="domain" description="Chorismate-utilising enzyme C-terminal" evidence="7">
    <location>
        <begin position="420"/>
        <end position="672"/>
    </location>
</feature>
<evidence type="ECO:0000259" key="6">
    <source>
        <dbReference type="Pfam" id="PF00117"/>
    </source>
</evidence>
<evidence type="ECO:0000256" key="1">
    <source>
        <dbReference type="ARBA" id="ARBA00005970"/>
    </source>
</evidence>
<dbReference type="Pfam" id="PF00425">
    <property type="entry name" value="Chorismate_bind"/>
    <property type="match status" value="1"/>
</dbReference>
<dbReference type="AlphaFoldDB" id="A0A7G7CSP5"/>
<dbReference type="Pfam" id="PF00117">
    <property type="entry name" value="GATase"/>
    <property type="match status" value="1"/>
</dbReference>
<keyword evidence="3" id="KW-0808">Transferase</keyword>
<dbReference type="GO" id="GO:0000162">
    <property type="term" value="P:L-tryptophan biosynthetic process"/>
    <property type="evidence" value="ECO:0007669"/>
    <property type="project" value="TreeGrafter"/>
</dbReference>
<name>A0A7G7CSP5_9CORY</name>
<evidence type="ECO:0000256" key="5">
    <source>
        <dbReference type="SAM" id="MobiDB-lite"/>
    </source>
</evidence>
<dbReference type="InterPro" id="IPR006805">
    <property type="entry name" value="Anth_synth_I_N"/>
</dbReference>
<dbReference type="PRINTS" id="PR00097">
    <property type="entry name" value="ANTSNTHASEII"/>
</dbReference>
<accession>A0A7G7CSP5</accession>
<keyword evidence="10" id="KW-1185">Reference proteome</keyword>
<dbReference type="EC" id="2.6.1.85" evidence="2"/>
<dbReference type="GO" id="GO:0008153">
    <property type="term" value="P:4-aminobenzoate biosynthetic process"/>
    <property type="evidence" value="ECO:0007669"/>
    <property type="project" value="TreeGrafter"/>
</dbReference>
<evidence type="ECO:0000256" key="3">
    <source>
        <dbReference type="ARBA" id="ARBA00022679"/>
    </source>
</evidence>
<dbReference type="PANTHER" id="PTHR11236">
    <property type="entry name" value="AMINOBENZOATE/ANTHRANILATE SYNTHASE"/>
    <property type="match status" value="1"/>
</dbReference>
<protein>
    <recommendedName>
        <fullName evidence="2">aminodeoxychorismate synthase</fullName>
        <ecNumber evidence="2">2.6.1.85</ecNumber>
    </recommendedName>
</protein>
<evidence type="ECO:0000313" key="9">
    <source>
        <dbReference type="EMBL" id="QNE90611.1"/>
    </source>
</evidence>
<evidence type="ECO:0000256" key="2">
    <source>
        <dbReference type="ARBA" id="ARBA00013139"/>
    </source>
</evidence>
<dbReference type="InterPro" id="IPR029062">
    <property type="entry name" value="Class_I_gatase-like"/>
</dbReference>
<dbReference type="Gene3D" id="3.60.120.10">
    <property type="entry name" value="Anthranilate synthase"/>
    <property type="match status" value="1"/>
</dbReference>
<dbReference type="Proteomes" id="UP000515743">
    <property type="component" value="Chromosome"/>
</dbReference>
<dbReference type="GO" id="GO:0005737">
    <property type="term" value="C:cytoplasm"/>
    <property type="evidence" value="ECO:0007669"/>
    <property type="project" value="TreeGrafter"/>
</dbReference>
<dbReference type="KEGG" id="cik:H0194_09485"/>
<feature type="region of interest" description="Disordered" evidence="5">
    <location>
        <begin position="384"/>
        <end position="412"/>
    </location>
</feature>
<dbReference type="Pfam" id="PF04715">
    <property type="entry name" value="Anth_synt_I_N"/>
    <property type="match status" value="1"/>
</dbReference>
<dbReference type="InterPro" id="IPR006221">
    <property type="entry name" value="TrpG/PapA_dom"/>
</dbReference>
<dbReference type="PRINTS" id="PR00099">
    <property type="entry name" value="CPSGATASE"/>
</dbReference>
<dbReference type="InterPro" id="IPR017926">
    <property type="entry name" value="GATASE"/>
</dbReference>
<dbReference type="InterPro" id="IPR015890">
    <property type="entry name" value="Chorismate_C"/>
</dbReference>
<proteinExistence type="inferred from homology"/>
<dbReference type="InterPro" id="IPR019999">
    <property type="entry name" value="Anth_synth_I-like"/>
</dbReference>
<feature type="region of interest" description="Disordered" evidence="5">
    <location>
        <begin position="501"/>
        <end position="526"/>
    </location>
</feature>
<evidence type="ECO:0000313" key="10">
    <source>
        <dbReference type="Proteomes" id="UP000515743"/>
    </source>
</evidence>
<dbReference type="InterPro" id="IPR005801">
    <property type="entry name" value="ADC_synthase"/>
</dbReference>
<reference evidence="9 10" key="1">
    <citation type="submission" date="2020-07" db="EMBL/GenBank/DDBJ databases">
        <title>Complete genome and description of Corynebacterium incognita strain Marseille-Q3630 sp. nov.</title>
        <authorList>
            <person name="Boxberger M."/>
        </authorList>
    </citation>
    <scope>NUCLEOTIDE SEQUENCE [LARGE SCALE GENOMIC DNA]</scope>
    <source>
        <strain evidence="9 10">Marseille-Q3630</strain>
    </source>
</reference>
<keyword evidence="4" id="KW-0315">Glutamine amidotransferase</keyword>
<dbReference type="SUPFAM" id="SSF56322">
    <property type="entry name" value="ADC synthase"/>
    <property type="match status" value="1"/>
</dbReference>
<dbReference type="PANTHER" id="PTHR11236:SF18">
    <property type="entry name" value="AMINODEOXYCHORISMATE SYNTHASE"/>
    <property type="match status" value="1"/>
</dbReference>
<gene>
    <name evidence="9" type="ORF">H0194_09485</name>
</gene>
<comment type="similarity">
    <text evidence="1">In the C-terminal section; belongs to the anthranilate synthase component I family.</text>
</comment>